<keyword evidence="11" id="KW-1185">Reference proteome</keyword>
<dbReference type="GO" id="GO:0016020">
    <property type="term" value="C:membrane"/>
    <property type="evidence" value="ECO:0007669"/>
    <property type="project" value="InterPro"/>
</dbReference>
<dbReference type="PANTHER" id="PTHR31889:SF52">
    <property type="entry name" value="FUCOSYLTRANSFERASE"/>
    <property type="match status" value="1"/>
</dbReference>
<evidence type="ECO:0000256" key="4">
    <source>
        <dbReference type="ARBA" id="ARBA00022679"/>
    </source>
</evidence>
<organism evidence="10 11">
    <name type="scientific">Linum trigynum</name>
    <dbReference type="NCBI Taxonomy" id="586398"/>
    <lineage>
        <taxon>Eukaryota</taxon>
        <taxon>Viridiplantae</taxon>
        <taxon>Streptophyta</taxon>
        <taxon>Embryophyta</taxon>
        <taxon>Tracheophyta</taxon>
        <taxon>Spermatophyta</taxon>
        <taxon>Magnoliopsida</taxon>
        <taxon>eudicotyledons</taxon>
        <taxon>Gunneridae</taxon>
        <taxon>Pentapetalae</taxon>
        <taxon>rosids</taxon>
        <taxon>fabids</taxon>
        <taxon>Malpighiales</taxon>
        <taxon>Linaceae</taxon>
        <taxon>Linum</taxon>
    </lineage>
</organism>
<gene>
    <name evidence="10" type="ORF">LTRI10_LOCUS18739</name>
</gene>
<dbReference type="FunFam" id="3.40.50.11340:FF:000005">
    <property type="entry name" value="Galactoside 2-alpha-L-fucosyltransferase"/>
    <property type="match status" value="1"/>
</dbReference>
<evidence type="ECO:0008006" key="12">
    <source>
        <dbReference type="Google" id="ProtNLM"/>
    </source>
</evidence>
<dbReference type="Gene3D" id="3.40.50.11340">
    <property type="match status" value="1"/>
</dbReference>
<dbReference type="EMBL" id="OZ034816">
    <property type="protein sequence ID" value="CAL1377055.1"/>
    <property type="molecule type" value="Genomic_DNA"/>
</dbReference>
<evidence type="ECO:0000256" key="6">
    <source>
        <dbReference type="ARBA" id="ARBA00023180"/>
    </source>
</evidence>
<sequence length="662" mass="73923">MENQQGLVASRRFLTAMAVCFIALPVLVILIPGIHQESPISDVLGRLYKLHPVGEGAAYNNSNAHHLVDDPQPVGQGVALNESNAHNLSDEQPGGQGVAHSNSNAHHPVDDPHPVGQGVALNESNAHLVDDPHAVGQGVALNESNAHNLSDVPHPVGQGVAHNDSNEHNLSDDGLFAPGFDEKSCLSRFQHRLYRKSERKPSAYLLSKLRSYEHLHRRCGLYTDPYNRTLTVIRSGEDVDDTTTGSITACKYLIWHPVNGLGNRMISLASTFLYALLTDRVLLADLTQDMADLFCEPFLGSPWILPLEFPLRNLARNGKLRFAHSAGKALKNSTLKVTPPDSPAKAPPFLFINLYQGKYADEPSSFYCDESQSFLRRVPCLSLLSDQYFVPSLFLIKSFKKEAIRLFPEKEAVYHHLVHYLMLPSNQAWELITRFYEANLAKADERIGLQVRVFEEQFIPILTDKILTCLQNQTHLPKIDNKKPKLSSSSSSPRNQTPTTTTTAVLITSLYPQFYQNLSTMYSNKQTVSGEVIKFYQPSHEGKQRFEDGEHNMKALVEIYLLSMCEKLVISADSTFGYAAQGLGANRAWILLRPGYGFRDSCVRDLSVEPCFQWPPPSRNCIGDRNNSGSSRHDDVTENVAYLKHCEDWKSGVKLVDVHEEL</sequence>
<keyword evidence="7" id="KW-0961">Cell wall biogenesis/degradation</keyword>
<dbReference type="Gene3D" id="3.40.50.11350">
    <property type="match status" value="1"/>
</dbReference>
<feature type="region of interest" description="Disordered" evidence="8">
    <location>
        <begin position="480"/>
        <end position="501"/>
    </location>
</feature>
<keyword evidence="4" id="KW-0808">Transferase</keyword>
<comment type="subcellular location">
    <subcellularLocation>
        <location evidence="1">Golgi apparatus</location>
    </subcellularLocation>
</comment>
<dbReference type="AlphaFoldDB" id="A0AAV2DU06"/>
<dbReference type="GO" id="GO:0009969">
    <property type="term" value="P:xyloglucan biosynthetic process"/>
    <property type="evidence" value="ECO:0007669"/>
    <property type="project" value="TreeGrafter"/>
</dbReference>
<feature type="transmembrane region" description="Helical" evidence="9">
    <location>
        <begin position="12"/>
        <end position="34"/>
    </location>
</feature>
<keyword evidence="9" id="KW-0812">Transmembrane</keyword>
<dbReference type="GO" id="GO:0042546">
    <property type="term" value="P:cell wall biogenesis"/>
    <property type="evidence" value="ECO:0007669"/>
    <property type="project" value="InterPro"/>
</dbReference>
<dbReference type="PANTHER" id="PTHR31889">
    <property type="entry name" value="FUCOSYLTRANSFERASE 2-RELATED"/>
    <property type="match status" value="1"/>
</dbReference>
<keyword evidence="9" id="KW-1133">Transmembrane helix</keyword>
<feature type="compositionally biased region" description="Low complexity" evidence="8">
    <location>
        <begin position="486"/>
        <end position="501"/>
    </location>
</feature>
<accession>A0AAV2DU06</accession>
<keyword evidence="6" id="KW-0325">Glycoprotein</keyword>
<evidence type="ECO:0000256" key="8">
    <source>
        <dbReference type="SAM" id="MobiDB-lite"/>
    </source>
</evidence>
<evidence type="ECO:0000256" key="5">
    <source>
        <dbReference type="ARBA" id="ARBA00023034"/>
    </source>
</evidence>
<evidence type="ECO:0000313" key="11">
    <source>
        <dbReference type="Proteomes" id="UP001497516"/>
    </source>
</evidence>
<dbReference type="Proteomes" id="UP001497516">
    <property type="component" value="Chromosome 3"/>
</dbReference>
<dbReference type="Pfam" id="PF03254">
    <property type="entry name" value="XG_FTase"/>
    <property type="match status" value="1"/>
</dbReference>
<comment type="similarity">
    <text evidence="2">Belongs to the glycosyltransferase 37 family.</text>
</comment>
<dbReference type="GO" id="GO:0005794">
    <property type="term" value="C:Golgi apparatus"/>
    <property type="evidence" value="ECO:0007669"/>
    <property type="project" value="UniProtKB-SubCell"/>
</dbReference>
<evidence type="ECO:0000256" key="9">
    <source>
        <dbReference type="SAM" id="Phobius"/>
    </source>
</evidence>
<protein>
    <recommendedName>
        <fullName evidence="12">Fucosyltransferase</fullName>
    </recommendedName>
</protein>
<dbReference type="GO" id="GO:0071555">
    <property type="term" value="P:cell wall organization"/>
    <property type="evidence" value="ECO:0007669"/>
    <property type="project" value="UniProtKB-KW"/>
</dbReference>
<keyword evidence="9" id="KW-0472">Membrane</keyword>
<proteinExistence type="inferred from homology"/>
<keyword evidence="5" id="KW-0333">Golgi apparatus</keyword>
<evidence type="ECO:0000256" key="3">
    <source>
        <dbReference type="ARBA" id="ARBA00022676"/>
    </source>
</evidence>
<evidence type="ECO:0000256" key="1">
    <source>
        <dbReference type="ARBA" id="ARBA00004555"/>
    </source>
</evidence>
<evidence type="ECO:0000313" key="10">
    <source>
        <dbReference type="EMBL" id="CAL1377055.1"/>
    </source>
</evidence>
<dbReference type="GO" id="GO:0008107">
    <property type="term" value="F:galactoside 2-alpha-L-fucosyltransferase activity"/>
    <property type="evidence" value="ECO:0007669"/>
    <property type="project" value="InterPro"/>
</dbReference>
<evidence type="ECO:0000256" key="2">
    <source>
        <dbReference type="ARBA" id="ARBA00010481"/>
    </source>
</evidence>
<reference evidence="10 11" key="1">
    <citation type="submission" date="2024-04" db="EMBL/GenBank/DDBJ databases">
        <authorList>
            <person name="Fracassetti M."/>
        </authorList>
    </citation>
    <scope>NUCLEOTIDE SEQUENCE [LARGE SCALE GENOMIC DNA]</scope>
</reference>
<keyword evidence="3" id="KW-0328">Glycosyltransferase</keyword>
<name>A0AAV2DU06_9ROSI</name>
<dbReference type="InterPro" id="IPR004938">
    <property type="entry name" value="XG_FTase"/>
</dbReference>
<feature type="region of interest" description="Disordered" evidence="8">
    <location>
        <begin position="85"/>
        <end position="119"/>
    </location>
</feature>
<evidence type="ECO:0000256" key="7">
    <source>
        <dbReference type="ARBA" id="ARBA00023316"/>
    </source>
</evidence>